<name>A0AAV4U1K1_CAEEX</name>
<accession>A0AAV4U1K1</accession>
<gene>
    <name evidence="1" type="ORF">CEXT_733611</name>
</gene>
<evidence type="ECO:0000313" key="1">
    <source>
        <dbReference type="EMBL" id="GIY51651.1"/>
    </source>
</evidence>
<proteinExistence type="predicted"/>
<evidence type="ECO:0000313" key="2">
    <source>
        <dbReference type="Proteomes" id="UP001054945"/>
    </source>
</evidence>
<sequence length="125" mass="14957">MPRSKCYNITFEDVFFETRLGYSHLKEPKFSSGIKTKCKAPLKYFYFSPSVFQFYLSFHFFLPKWSVFPCTIPTSIDHEENQSIMVRFDVWKGTEKKRRNSSHKSKVFPSSILRFISIYSHLWES</sequence>
<keyword evidence="2" id="KW-1185">Reference proteome</keyword>
<dbReference type="EMBL" id="BPLR01012136">
    <property type="protein sequence ID" value="GIY51651.1"/>
    <property type="molecule type" value="Genomic_DNA"/>
</dbReference>
<dbReference type="Proteomes" id="UP001054945">
    <property type="component" value="Unassembled WGS sequence"/>
</dbReference>
<dbReference type="AlphaFoldDB" id="A0AAV4U1K1"/>
<comment type="caution">
    <text evidence="1">The sequence shown here is derived from an EMBL/GenBank/DDBJ whole genome shotgun (WGS) entry which is preliminary data.</text>
</comment>
<reference evidence="1 2" key="1">
    <citation type="submission" date="2021-06" db="EMBL/GenBank/DDBJ databases">
        <title>Caerostris extrusa draft genome.</title>
        <authorList>
            <person name="Kono N."/>
            <person name="Arakawa K."/>
        </authorList>
    </citation>
    <scope>NUCLEOTIDE SEQUENCE [LARGE SCALE GENOMIC DNA]</scope>
</reference>
<organism evidence="1 2">
    <name type="scientific">Caerostris extrusa</name>
    <name type="common">Bark spider</name>
    <name type="synonym">Caerostris bankana</name>
    <dbReference type="NCBI Taxonomy" id="172846"/>
    <lineage>
        <taxon>Eukaryota</taxon>
        <taxon>Metazoa</taxon>
        <taxon>Ecdysozoa</taxon>
        <taxon>Arthropoda</taxon>
        <taxon>Chelicerata</taxon>
        <taxon>Arachnida</taxon>
        <taxon>Araneae</taxon>
        <taxon>Araneomorphae</taxon>
        <taxon>Entelegynae</taxon>
        <taxon>Araneoidea</taxon>
        <taxon>Araneidae</taxon>
        <taxon>Caerostris</taxon>
    </lineage>
</organism>
<protein>
    <submittedName>
        <fullName evidence="1">Uncharacterized protein</fullName>
    </submittedName>
</protein>